<organism evidence="2 3">
    <name type="scientific">Protopolystoma xenopodis</name>
    <dbReference type="NCBI Taxonomy" id="117903"/>
    <lineage>
        <taxon>Eukaryota</taxon>
        <taxon>Metazoa</taxon>
        <taxon>Spiralia</taxon>
        <taxon>Lophotrochozoa</taxon>
        <taxon>Platyhelminthes</taxon>
        <taxon>Monogenea</taxon>
        <taxon>Polyopisthocotylea</taxon>
        <taxon>Polystomatidea</taxon>
        <taxon>Polystomatidae</taxon>
        <taxon>Protopolystoma</taxon>
    </lineage>
</organism>
<evidence type="ECO:0000313" key="2">
    <source>
        <dbReference type="EMBL" id="VEL40608.1"/>
    </source>
</evidence>
<name>A0A448XMY7_9PLAT</name>
<dbReference type="Proteomes" id="UP000784294">
    <property type="component" value="Unassembled WGS sequence"/>
</dbReference>
<accession>A0A448XMY7</accession>
<protein>
    <submittedName>
        <fullName evidence="2">Uncharacterized protein</fullName>
    </submittedName>
</protein>
<evidence type="ECO:0000313" key="3">
    <source>
        <dbReference type="Proteomes" id="UP000784294"/>
    </source>
</evidence>
<comment type="caution">
    <text evidence="2">The sequence shown here is derived from an EMBL/GenBank/DDBJ whole genome shotgun (WGS) entry which is preliminary data.</text>
</comment>
<reference evidence="2" key="1">
    <citation type="submission" date="2018-11" db="EMBL/GenBank/DDBJ databases">
        <authorList>
            <consortium name="Pathogen Informatics"/>
        </authorList>
    </citation>
    <scope>NUCLEOTIDE SEQUENCE</scope>
</reference>
<dbReference type="EMBL" id="CAAALY010265597">
    <property type="protein sequence ID" value="VEL40608.1"/>
    <property type="molecule type" value="Genomic_DNA"/>
</dbReference>
<feature type="compositionally biased region" description="Polar residues" evidence="1">
    <location>
        <begin position="11"/>
        <end position="24"/>
    </location>
</feature>
<feature type="region of interest" description="Disordered" evidence="1">
    <location>
        <begin position="1"/>
        <end position="24"/>
    </location>
</feature>
<gene>
    <name evidence="2" type="ORF">PXEA_LOCUS34048</name>
</gene>
<sequence length="105" mass="11145">MLLVVPRRSGHPTSTYDSRCSSSVGPINSCTPGPHQSAPADVCGYLTAAYSNGQPQRNKSISSQTNLLRQVSQPSLGLSTIRFGSLVQPKSSVDSPDRGTKREVS</sequence>
<proteinExistence type="predicted"/>
<keyword evidence="3" id="KW-1185">Reference proteome</keyword>
<evidence type="ECO:0000256" key="1">
    <source>
        <dbReference type="SAM" id="MobiDB-lite"/>
    </source>
</evidence>
<dbReference type="AlphaFoldDB" id="A0A448XMY7"/>